<reference evidence="8 9" key="1">
    <citation type="submission" date="2014-01" db="EMBL/GenBank/DDBJ databases">
        <title>Sulfitobacter sp. H3 (MCCC 1A00686) Genome Sequencing.</title>
        <authorList>
            <person name="Lai Q."/>
            <person name="Hong Z."/>
        </authorList>
    </citation>
    <scope>NUCLEOTIDE SEQUENCE [LARGE SCALE GENOMIC DNA]</scope>
    <source>
        <strain evidence="8 9">H3</strain>
    </source>
</reference>
<dbReference type="Gene3D" id="2.60.260.20">
    <property type="entry name" value="Urease metallochaperone UreE, N-terminal domain"/>
    <property type="match status" value="2"/>
</dbReference>
<keyword evidence="5" id="KW-0143">Chaperone</keyword>
<evidence type="ECO:0000259" key="7">
    <source>
        <dbReference type="PROSITE" id="PS50076"/>
    </source>
</evidence>
<dbReference type="AlphaFoldDB" id="A0A073J1D5"/>
<dbReference type="PANTHER" id="PTHR43096">
    <property type="entry name" value="DNAJ HOMOLOG 1, MITOCHONDRIAL-RELATED"/>
    <property type="match status" value="1"/>
</dbReference>
<evidence type="ECO:0000256" key="4">
    <source>
        <dbReference type="ARBA" id="ARBA00022833"/>
    </source>
</evidence>
<feature type="compositionally biased region" description="Basic and acidic residues" evidence="6">
    <location>
        <begin position="55"/>
        <end position="67"/>
    </location>
</feature>
<dbReference type="InterPro" id="IPR001623">
    <property type="entry name" value="DnaJ_domain"/>
</dbReference>
<dbReference type="GO" id="GO:0051082">
    <property type="term" value="F:unfolded protein binding"/>
    <property type="evidence" value="ECO:0007669"/>
    <property type="project" value="InterPro"/>
</dbReference>
<dbReference type="InterPro" id="IPR002939">
    <property type="entry name" value="DnaJ_C"/>
</dbReference>
<dbReference type="PROSITE" id="PS00636">
    <property type="entry name" value="DNAJ_1"/>
    <property type="match status" value="1"/>
</dbReference>
<protein>
    <submittedName>
        <fullName evidence="8">Molecular chaperone DnaJ</fullName>
    </submittedName>
</protein>
<dbReference type="InterPro" id="IPR018253">
    <property type="entry name" value="DnaJ_domain_CS"/>
</dbReference>
<proteinExistence type="predicted"/>
<dbReference type="EMBL" id="JAMD01000006">
    <property type="protein sequence ID" value="KEJ95491.1"/>
    <property type="molecule type" value="Genomic_DNA"/>
</dbReference>
<dbReference type="SUPFAM" id="SSF46565">
    <property type="entry name" value="Chaperone J-domain"/>
    <property type="match status" value="1"/>
</dbReference>
<evidence type="ECO:0000256" key="3">
    <source>
        <dbReference type="ARBA" id="ARBA00022771"/>
    </source>
</evidence>
<keyword evidence="4" id="KW-0862">Zinc</keyword>
<keyword evidence="1" id="KW-0479">Metal-binding</keyword>
<evidence type="ECO:0000256" key="5">
    <source>
        <dbReference type="ARBA" id="ARBA00023186"/>
    </source>
</evidence>
<dbReference type="Pfam" id="PF01556">
    <property type="entry name" value="DnaJ_C"/>
    <property type="match status" value="1"/>
</dbReference>
<dbReference type="SUPFAM" id="SSF49493">
    <property type="entry name" value="HSP40/DnaJ peptide-binding domain"/>
    <property type="match status" value="2"/>
</dbReference>
<dbReference type="Pfam" id="PF00226">
    <property type="entry name" value="DnaJ"/>
    <property type="match status" value="1"/>
</dbReference>
<gene>
    <name evidence="8" type="ORF">SUH3_21125</name>
</gene>
<organism evidence="8 9">
    <name type="scientific">Pseudosulfitobacter pseudonitzschiae</name>
    <dbReference type="NCBI Taxonomy" id="1402135"/>
    <lineage>
        <taxon>Bacteria</taxon>
        <taxon>Pseudomonadati</taxon>
        <taxon>Pseudomonadota</taxon>
        <taxon>Alphaproteobacteria</taxon>
        <taxon>Rhodobacterales</taxon>
        <taxon>Roseobacteraceae</taxon>
        <taxon>Pseudosulfitobacter</taxon>
    </lineage>
</organism>
<dbReference type="GO" id="GO:0008270">
    <property type="term" value="F:zinc ion binding"/>
    <property type="evidence" value="ECO:0007669"/>
    <property type="project" value="UniProtKB-KW"/>
</dbReference>
<sequence>MTKDPYAALGLTKEASADDIKKAYRKIARTDHPDLNPDDPRAEARFKAAGQAYDLLKDPEQRRRFDAGEIDASGTEQAPRGYYRDTARGPENPYTQSRTSQGNPFQGGFDADDFFANFARGQGAGFSRGAPGDVPGQDVQYRLGVPFLDAALGTRTRITLPDGGTLEVKIPEGARDGQTLRLRGKGTPGHGAGQPGDAFITLDVIPNPDFERDGDDILVTLPITIDEAILGGKVPVRTVSGTVKVSVPAGASSGQVLRLKGRGVKGRNGKGDQRITLRIVSPSRIDNALKTFMEGWRAEHAYDPRTGKETK</sequence>
<evidence type="ECO:0000256" key="6">
    <source>
        <dbReference type="SAM" id="MobiDB-lite"/>
    </source>
</evidence>
<feature type="compositionally biased region" description="Polar residues" evidence="6">
    <location>
        <begin position="93"/>
        <end position="104"/>
    </location>
</feature>
<keyword evidence="2" id="KW-0677">Repeat</keyword>
<dbReference type="OrthoDB" id="9779889at2"/>
<dbReference type="PROSITE" id="PS50076">
    <property type="entry name" value="DNAJ_2"/>
    <property type="match status" value="1"/>
</dbReference>
<comment type="caution">
    <text evidence="8">The sequence shown here is derived from an EMBL/GenBank/DDBJ whole genome shotgun (WGS) entry which is preliminary data.</text>
</comment>
<dbReference type="CDD" id="cd06257">
    <property type="entry name" value="DnaJ"/>
    <property type="match status" value="1"/>
</dbReference>
<evidence type="ECO:0000256" key="1">
    <source>
        <dbReference type="ARBA" id="ARBA00022723"/>
    </source>
</evidence>
<feature type="domain" description="J" evidence="7">
    <location>
        <begin position="4"/>
        <end position="69"/>
    </location>
</feature>
<name>A0A073J1D5_9RHOB</name>
<evidence type="ECO:0000313" key="9">
    <source>
        <dbReference type="Proteomes" id="UP000027746"/>
    </source>
</evidence>
<dbReference type="FunFam" id="2.60.260.20:FF:000005">
    <property type="entry name" value="Chaperone protein dnaJ 1, mitochondrial"/>
    <property type="match status" value="1"/>
</dbReference>
<dbReference type="Proteomes" id="UP000027746">
    <property type="component" value="Unassembled WGS sequence"/>
</dbReference>
<dbReference type="RefSeq" id="WP_037926728.1">
    <property type="nucleotide sequence ID" value="NZ_CP054599.1"/>
</dbReference>
<dbReference type="SMART" id="SM00271">
    <property type="entry name" value="DnaJ"/>
    <property type="match status" value="1"/>
</dbReference>
<dbReference type="GO" id="GO:0042026">
    <property type="term" value="P:protein refolding"/>
    <property type="evidence" value="ECO:0007669"/>
    <property type="project" value="TreeGrafter"/>
</dbReference>
<evidence type="ECO:0000256" key="2">
    <source>
        <dbReference type="ARBA" id="ARBA00022737"/>
    </source>
</evidence>
<dbReference type="InterPro" id="IPR036869">
    <property type="entry name" value="J_dom_sf"/>
</dbReference>
<dbReference type="PANTHER" id="PTHR43096:SF52">
    <property type="entry name" value="DNAJ HOMOLOG 1, MITOCHONDRIAL-RELATED"/>
    <property type="match status" value="1"/>
</dbReference>
<dbReference type="Gene3D" id="1.10.287.110">
    <property type="entry name" value="DnaJ domain"/>
    <property type="match status" value="1"/>
</dbReference>
<dbReference type="GeneID" id="68871445"/>
<accession>A0A073J1D5</accession>
<feature type="region of interest" description="Disordered" evidence="6">
    <location>
        <begin position="52"/>
        <end position="107"/>
    </location>
</feature>
<dbReference type="PRINTS" id="PR00625">
    <property type="entry name" value="JDOMAIN"/>
</dbReference>
<keyword evidence="9" id="KW-1185">Reference proteome</keyword>
<dbReference type="GO" id="GO:0005737">
    <property type="term" value="C:cytoplasm"/>
    <property type="evidence" value="ECO:0007669"/>
    <property type="project" value="TreeGrafter"/>
</dbReference>
<dbReference type="InterPro" id="IPR008971">
    <property type="entry name" value="HSP40/DnaJ_pept-bd"/>
</dbReference>
<evidence type="ECO:0000313" key="8">
    <source>
        <dbReference type="EMBL" id="KEJ95491.1"/>
    </source>
</evidence>
<dbReference type="CDD" id="cd10747">
    <property type="entry name" value="DnaJ_C"/>
    <property type="match status" value="1"/>
</dbReference>
<keyword evidence="3" id="KW-0863">Zinc-finger</keyword>